<dbReference type="EMBL" id="KK107255">
    <property type="protein sequence ID" value="EZA54307.1"/>
    <property type="molecule type" value="Genomic_DNA"/>
</dbReference>
<dbReference type="PANTHER" id="PTHR46114">
    <property type="entry name" value="APPLE DOMAIN-CONTAINING PROTEIN"/>
    <property type="match status" value="1"/>
</dbReference>
<protein>
    <submittedName>
        <fullName evidence="1">Uncharacterized protein</fullName>
    </submittedName>
</protein>
<dbReference type="OMA" id="EWRFFID"/>
<dbReference type="OrthoDB" id="7650824at2759"/>
<proteinExistence type="predicted"/>
<name>A0A026WE13_OOCBI</name>
<dbReference type="AlphaFoldDB" id="A0A026WE13"/>
<reference evidence="1 2" key="1">
    <citation type="journal article" date="2014" name="Curr. Biol.">
        <title>The genome of the clonal raider ant Cerapachys biroi.</title>
        <authorList>
            <person name="Oxley P.R."/>
            <person name="Ji L."/>
            <person name="Fetter-Pruneda I."/>
            <person name="McKenzie S.K."/>
            <person name="Li C."/>
            <person name="Hu H."/>
            <person name="Zhang G."/>
            <person name="Kronauer D.J."/>
        </authorList>
    </citation>
    <scope>NUCLEOTIDE SEQUENCE [LARGE SCALE GENOMIC DNA]</scope>
</reference>
<organism evidence="1 2">
    <name type="scientific">Ooceraea biroi</name>
    <name type="common">Clonal raider ant</name>
    <name type="synonym">Cerapachys biroi</name>
    <dbReference type="NCBI Taxonomy" id="2015173"/>
    <lineage>
        <taxon>Eukaryota</taxon>
        <taxon>Metazoa</taxon>
        <taxon>Ecdysozoa</taxon>
        <taxon>Arthropoda</taxon>
        <taxon>Hexapoda</taxon>
        <taxon>Insecta</taxon>
        <taxon>Pterygota</taxon>
        <taxon>Neoptera</taxon>
        <taxon>Endopterygota</taxon>
        <taxon>Hymenoptera</taxon>
        <taxon>Apocrita</taxon>
        <taxon>Aculeata</taxon>
        <taxon>Formicoidea</taxon>
        <taxon>Formicidae</taxon>
        <taxon>Dorylinae</taxon>
        <taxon>Ooceraea</taxon>
    </lineage>
</organism>
<dbReference type="PANTHER" id="PTHR46114:SF1">
    <property type="entry name" value="ZAD DOMAIN-CONTAINING PROTEIN"/>
    <property type="match status" value="1"/>
</dbReference>
<evidence type="ECO:0000313" key="1">
    <source>
        <dbReference type="EMBL" id="EZA54307.1"/>
    </source>
</evidence>
<accession>A0A026WE13</accession>
<keyword evidence="2" id="KW-1185">Reference proteome</keyword>
<evidence type="ECO:0000313" key="2">
    <source>
        <dbReference type="Proteomes" id="UP000053097"/>
    </source>
</evidence>
<gene>
    <name evidence="1" type="ORF">X777_06137</name>
</gene>
<dbReference type="Proteomes" id="UP000053097">
    <property type="component" value="Unassembled WGS sequence"/>
</dbReference>
<sequence>MSSRICVNHPDKFCYICGRYTIGKQSRNITNWIGEAYNDYFNMKITNQDKSQIHGFNTKNKGSIHYPEVSSVTKPIPVTLSDSIPIPPTLNDNPAEDSDFECQDPEQDDSFTYCTDKTPKLFDQLQLNDLVRDLGLSKEKSELLGSKLQEMNLLAPETGFAWYRHRELEFLQFFSETNDLVYCNNVDGLMEKLGLEYHASEWRFFIDSSKRSLKGVLLHNGNQYASIPIAHSVHLSESYGNLEKVLVAVKYEQHQWKLCGDLKVLTMLLGQQSGYAKYPCFICQWDSRARERHWEQKDWPLRQSLDPGSHNVINEPLVDPKNVLLSPLHIKLGLMKQFVKALDKEGQCFKHLQKVFPSLSEAKIKEGVFVGPDIRILMKTTDFEEVMTKDERSAWTSFKKVVDGFWEITKRITIRNLSETC</sequence>